<evidence type="ECO:0008006" key="9">
    <source>
        <dbReference type="Google" id="ProtNLM"/>
    </source>
</evidence>
<feature type="transmembrane region" description="Helical" evidence="6">
    <location>
        <begin position="289"/>
        <end position="312"/>
    </location>
</feature>
<dbReference type="Pfam" id="PF03706">
    <property type="entry name" value="LPG_synthase_TM"/>
    <property type="match status" value="1"/>
</dbReference>
<keyword evidence="3 6" id="KW-0812">Transmembrane</keyword>
<feature type="transmembrane region" description="Helical" evidence="6">
    <location>
        <begin position="265"/>
        <end position="283"/>
    </location>
</feature>
<evidence type="ECO:0000256" key="2">
    <source>
        <dbReference type="ARBA" id="ARBA00022475"/>
    </source>
</evidence>
<feature type="transmembrane region" description="Helical" evidence="6">
    <location>
        <begin position="45"/>
        <end position="64"/>
    </location>
</feature>
<name>A0A495VAU1_9GAMM</name>
<reference evidence="7 8" key="1">
    <citation type="submission" date="2018-10" db="EMBL/GenBank/DDBJ databases">
        <title>Genomic Encyclopedia of Archaeal and Bacterial Type Strains, Phase II (KMG-II): from individual species to whole genera.</title>
        <authorList>
            <person name="Goeker M."/>
        </authorList>
    </citation>
    <scope>NUCLEOTIDE SEQUENCE [LARGE SCALE GENOMIC DNA]</scope>
    <source>
        <strain evidence="7 8">DSM 235</strain>
    </source>
</reference>
<keyword evidence="4 6" id="KW-1133">Transmembrane helix</keyword>
<keyword evidence="2" id="KW-1003">Cell membrane</keyword>
<evidence type="ECO:0000256" key="3">
    <source>
        <dbReference type="ARBA" id="ARBA00022692"/>
    </source>
</evidence>
<comment type="subcellular location">
    <subcellularLocation>
        <location evidence="1">Cell membrane</location>
        <topology evidence="1">Multi-pass membrane protein</topology>
    </subcellularLocation>
</comment>
<feature type="transmembrane region" description="Helical" evidence="6">
    <location>
        <begin position="204"/>
        <end position="226"/>
    </location>
</feature>
<protein>
    <recommendedName>
        <fullName evidence="9">Lysylphosphatidylglycerol synthase-like protein</fullName>
    </recommendedName>
</protein>
<dbReference type="AlphaFoldDB" id="A0A495VAU1"/>
<feature type="transmembrane region" description="Helical" evidence="6">
    <location>
        <begin position="122"/>
        <end position="140"/>
    </location>
</feature>
<evidence type="ECO:0000256" key="6">
    <source>
        <dbReference type="SAM" id="Phobius"/>
    </source>
</evidence>
<keyword evidence="8" id="KW-1185">Reference proteome</keyword>
<organism evidence="7 8">
    <name type="scientific">Thiocapsa rosea</name>
    <dbReference type="NCBI Taxonomy" id="69360"/>
    <lineage>
        <taxon>Bacteria</taxon>
        <taxon>Pseudomonadati</taxon>
        <taxon>Pseudomonadota</taxon>
        <taxon>Gammaproteobacteria</taxon>
        <taxon>Chromatiales</taxon>
        <taxon>Chromatiaceae</taxon>
        <taxon>Thiocapsa</taxon>
    </lineage>
</organism>
<evidence type="ECO:0000256" key="4">
    <source>
        <dbReference type="ARBA" id="ARBA00022989"/>
    </source>
</evidence>
<dbReference type="NCBIfam" id="TIGR00374">
    <property type="entry name" value="flippase-like domain"/>
    <property type="match status" value="1"/>
</dbReference>
<gene>
    <name evidence="7" type="ORF">BDD21_3972</name>
</gene>
<sequence>MKRLLALLLPILFTIGLLVYALSGVDLVTLRSTLLEGEFWVIPPFLLLLAIFFFSNAVRWTLILKPFGHFSARQVAPSMMIGFAGNNVLPLRIGELIRTVIFAKESGCSRSGVLMTLVVERALDLVGILLVFVTGAVLVGELPPGWGYGLAVALAGILALMTVLVLLGRFPHASLGLWRRLSPSLPALLAERGQTYLTELTRGLAALATPSTATALLAQSLMRWYLASALVWLSLVGYGVSVSPGVAMLVVGVTAAAVSLPSVPGFVGPVQAAFVFALTPFGISQEVALAASILFLVGHWVPVTLTGALYFVSRHYSYRQVRREAASLSDGAETP</sequence>
<evidence type="ECO:0000313" key="7">
    <source>
        <dbReference type="EMBL" id="RKT46459.1"/>
    </source>
</evidence>
<dbReference type="Proteomes" id="UP000274556">
    <property type="component" value="Unassembled WGS sequence"/>
</dbReference>
<feature type="transmembrane region" description="Helical" evidence="6">
    <location>
        <begin position="146"/>
        <end position="170"/>
    </location>
</feature>
<dbReference type="PANTHER" id="PTHR39087">
    <property type="entry name" value="UPF0104 MEMBRANE PROTEIN MJ1595"/>
    <property type="match status" value="1"/>
</dbReference>
<dbReference type="PANTHER" id="PTHR39087:SF2">
    <property type="entry name" value="UPF0104 MEMBRANE PROTEIN MJ1595"/>
    <property type="match status" value="1"/>
</dbReference>
<dbReference type="OrthoDB" id="5242769at2"/>
<dbReference type="RefSeq" id="WP_120798572.1">
    <property type="nucleotide sequence ID" value="NZ_RBXL01000001.1"/>
</dbReference>
<dbReference type="EMBL" id="RBXL01000001">
    <property type="protein sequence ID" value="RKT46459.1"/>
    <property type="molecule type" value="Genomic_DNA"/>
</dbReference>
<accession>A0A495VAU1</accession>
<evidence type="ECO:0000256" key="1">
    <source>
        <dbReference type="ARBA" id="ARBA00004651"/>
    </source>
</evidence>
<comment type="caution">
    <text evidence="7">The sequence shown here is derived from an EMBL/GenBank/DDBJ whole genome shotgun (WGS) entry which is preliminary data.</text>
</comment>
<feature type="transmembrane region" description="Helical" evidence="6">
    <location>
        <begin position="232"/>
        <end position="258"/>
    </location>
</feature>
<keyword evidence="5 6" id="KW-0472">Membrane</keyword>
<dbReference type="InterPro" id="IPR022791">
    <property type="entry name" value="L-PG_synthase/AglD"/>
</dbReference>
<evidence type="ECO:0000256" key="5">
    <source>
        <dbReference type="ARBA" id="ARBA00023136"/>
    </source>
</evidence>
<evidence type="ECO:0000313" key="8">
    <source>
        <dbReference type="Proteomes" id="UP000274556"/>
    </source>
</evidence>
<dbReference type="GO" id="GO:0005886">
    <property type="term" value="C:plasma membrane"/>
    <property type="evidence" value="ECO:0007669"/>
    <property type="project" value="UniProtKB-SubCell"/>
</dbReference>
<proteinExistence type="predicted"/>